<dbReference type="InterPro" id="IPR005220">
    <property type="entry name" value="CarO-like"/>
</dbReference>
<dbReference type="SUPFAM" id="SSF101756">
    <property type="entry name" value="Hypothetical protein YgiW"/>
    <property type="match status" value="1"/>
</dbReference>
<dbReference type="PANTHER" id="PTHR36571">
    <property type="entry name" value="PROTEIN YGIW"/>
    <property type="match status" value="1"/>
</dbReference>
<dbReference type="PANTHER" id="PTHR36571:SF1">
    <property type="entry name" value="PROTEIN YGIW"/>
    <property type="match status" value="1"/>
</dbReference>
<evidence type="ECO:0000313" key="3">
    <source>
        <dbReference type="EMBL" id="MBK1630083.1"/>
    </source>
</evidence>
<evidence type="ECO:0000256" key="1">
    <source>
        <dbReference type="ARBA" id="ARBA00022729"/>
    </source>
</evidence>
<feature type="signal peptide" evidence="2">
    <location>
        <begin position="1"/>
        <end position="21"/>
    </location>
</feature>
<keyword evidence="1 2" id="KW-0732">Signal</keyword>
<dbReference type="Proteomes" id="UP000748752">
    <property type="component" value="Unassembled WGS sequence"/>
</dbReference>
<protein>
    <recommendedName>
        <fullName evidence="5">NirD/YgiW/YdeI family stress tolerance protein</fullName>
    </recommendedName>
</protein>
<dbReference type="InterPro" id="IPR036700">
    <property type="entry name" value="BOBF_sf"/>
</dbReference>
<gene>
    <name evidence="3" type="ORF">CKO31_04870</name>
</gene>
<dbReference type="RefSeq" id="WP_200234584.1">
    <property type="nucleotide sequence ID" value="NZ_NRRV01000008.1"/>
</dbReference>
<dbReference type="EMBL" id="NRRV01000008">
    <property type="protein sequence ID" value="MBK1630083.1"/>
    <property type="molecule type" value="Genomic_DNA"/>
</dbReference>
<evidence type="ECO:0000256" key="2">
    <source>
        <dbReference type="SAM" id="SignalP"/>
    </source>
</evidence>
<reference evidence="3 4" key="1">
    <citation type="journal article" date="2020" name="Microorganisms">
        <title>Osmotic Adaptation and Compatible Solute Biosynthesis of Phototrophic Bacteria as Revealed from Genome Analyses.</title>
        <authorList>
            <person name="Imhoff J.F."/>
            <person name="Rahn T."/>
            <person name="Kunzel S."/>
            <person name="Keller A."/>
            <person name="Neulinger S.C."/>
        </authorList>
    </citation>
    <scope>NUCLEOTIDE SEQUENCE [LARGE SCALE GENOMIC DNA]</scope>
    <source>
        <strain evidence="3 4">DSM 6210</strain>
    </source>
</reference>
<comment type="caution">
    <text evidence="3">The sequence shown here is derived from an EMBL/GenBank/DDBJ whole genome shotgun (WGS) entry which is preliminary data.</text>
</comment>
<dbReference type="Gene3D" id="2.40.50.200">
    <property type="entry name" value="Bacterial OB-fold"/>
    <property type="match status" value="1"/>
</dbReference>
<dbReference type="NCBIfam" id="NF033674">
    <property type="entry name" value="stress_OB_fold"/>
    <property type="match status" value="1"/>
</dbReference>
<name>A0ABS1CDV6_9GAMM</name>
<evidence type="ECO:0008006" key="5">
    <source>
        <dbReference type="Google" id="ProtNLM"/>
    </source>
</evidence>
<proteinExistence type="predicted"/>
<feature type="chain" id="PRO_5047014401" description="NirD/YgiW/YdeI family stress tolerance protein" evidence="2">
    <location>
        <begin position="22"/>
        <end position="115"/>
    </location>
</feature>
<keyword evidence="4" id="KW-1185">Reference proteome</keyword>
<dbReference type="Pfam" id="PF04076">
    <property type="entry name" value="BOF"/>
    <property type="match status" value="1"/>
</dbReference>
<organism evidence="3 4">
    <name type="scientific">Thiohalocapsa halophila</name>
    <dbReference type="NCBI Taxonomy" id="69359"/>
    <lineage>
        <taxon>Bacteria</taxon>
        <taxon>Pseudomonadati</taxon>
        <taxon>Pseudomonadota</taxon>
        <taxon>Gammaproteobacteria</taxon>
        <taxon>Chromatiales</taxon>
        <taxon>Chromatiaceae</taxon>
        <taxon>Thiohalocapsa</taxon>
    </lineage>
</organism>
<evidence type="ECO:0000313" key="4">
    <source>
        <dbReference type="Proteomes" id="UP000748752"/>
    </source>
</evidence>
<sequence>MPNLKAIPFCLALAVATPAPAQFSGPSIRGGEATVAAALDARLGTYHTLEGTIVSHLREDYYMFRDSTGEIRVEIAPGRFGGRQIGPEDTVRIMGEVDRGMAGRYVWVKSLKVVN</sequence>
<accession>A0ABS1CDV6</accession>